<keyword evidence="3" id="KW-1185">Reference proteome</keyword>
<keyword evidence="1" id="KW-0812">Transmembrane</keyword>
<gene>
    <name evidence="2" type="ORF">HPB51_018292</name>
</gene>
<comment type="caution">
    <text evidence="2">The sequence shown here is derived from an EMBL/GenBank/DDBJ whole genome shotgun (WGS) entry which is preliminary data.</text>
</comment>
<sequence length="109" mass="12018">MFVFDPSSTRPHRALLLATVPQRNLQHHETRAAVTRHRSGSTGNREGLYVIIAELEVSIPVFACVLTYSFANYTRSKRHAEDLRQYIASADGVDVTAGQHSDGSCLGGY</sequence>
<evidence type="ECO:0000313" key="3">
    <source>
        <dbReference type="Proteomes" id="UP000821866"/>
    </source>
</evidence>
<dbReference type="Proteomes" id="UP000821866">
    <property type="component" value="Chromosome 7"/>
</dbReference>
<evidence type="ECO:0000313" key="2">
    <source>
        <dbReference type="EMBL" id="KAH8021800.1"/>
    </source>
</evidence>
<proteinExistence type="predicted"/>
<dbReference type="AlphaFoldDB" id="A0A9J6DIP4"/>
<protein>
    <submittedName>
        <fullName evidence="2">Uncharacterized protein</fullName>
    </submittedName>
</protein>
<accession>A0A9J6DIP4</accession>
<feature type="transmembrane region" description="Helical" evidence="1">
    <location>
        <begin position="48"/>
        <end position="71"/>
    </location>
</feature>
<dbReference type="EMBL" id="JABSTU010000009">
    <property type="protein sequence ID" value="KAH8021800.1"/>
    <property type="molecule type" value="Genomic_DNA"/>
</dbReference>
<keyword evidence="1" id="KW-0472">Membrane</keyword>
<organism evidence="2 3">
    <name type="scientific">Rhipicephalus microplus</name>
    <name type="common">Cattle tick</name>
    <name type="synonym">Boophilus microplus</name>
    <dbReference type="NCBI Taxonomy" id="6941"/>
    <lineage>
        <taxon>Eukaryota</taxon>
        <taxon>Metazoa</taxon>
        <taxon>Ecdysozoa</taxon>
        <taxon>Arthropoda</taxon>
        <taxon>Chelicerata</taxon>
        <taxon>Arachnida</taxon>
        <taxon>Acari</taxon>
        <taxon>Parasitiformes</taxon>
        <taxon>Ixodida</taxon>
        <taxon>Ixodoidea</taxon>
        <taxon>Ixodidae</taxon>
        <taxon>Rhipicephalinae</taxon>
        <taxon>Rhipicephalus</taxon>
        <taxon>Boophilus</taxon>
    </lineage>
</organism>
<evidence type="ECO:0000256" key="1">
    <source>
        <dbReference type="SAM" id="Phobius"/>
    </source>
</evidence>
<reference evidence="2" key="2">
    <citation type="submission" date="2021-09" db="EMBL/GenBank/DDBJ databases">
        <authorList>
            <person name="Jia N."/>
            <person name="Wang J."/>
            <person name="Shi W."/>
            <person name="Du L."/>
            <person name="Sun Y."/>
            <person name="Zhan W."/>
            <person name="Jiang J."/>
            <person name="Wang Q."/>
            <person name="Zhang B."/>
            <person name="Ji P."/>
            <person name="Sakyi L.B."/>
            <person name="Cui X."/>
            <person name="Yuan T."/>
            <person name="Jiang B."/>
            <person name="Yang W."/>
            <person name="Lam T.T.-Y."/>
            <person name="Chang Q."/>
            <person name="Ding S."/>
            <person name="Wang X."/>
            <person name="Zhu J."/>
            <person name="Ruan X."/>
            <person name="Zhao L."/>
            <person name="Wei J."/>
            <person name="Que T."/>
            <person name="Du C."/>
            <person name="Cheng J."/>
            <person name="Dai P."/>
            <person name="Han X."/>
            <person name="Huang E."/>
            <person name="Gao Y."/>
            <person name="Liu J."/>
            <person name="Shao H."/>
            <person name="Ye R."/>
            <person name="Li L."/>
            <person name="Wei W."/>
            <person name="Wang X."/>
            <person name="Wang C."/>
            <person name="Huo Q."/>
            <person name="Li W."/>
            <person name="Guo W."/>
            <person name="Chen H."/>
            <person name="Chen S."/>
            <person name="Zhou L."/>
            <person name="Zhou L."/>
            <person name="Ni X."/>
            <person name="Tian J."/>
            <person name="Zhou Y."/>
            <person name="Sheng Y."/>
            <person name="Liu T."/>
            <person name="Pan Y."/>
            <person name="Xia L."/>
            <person name="Li J."/>
            <person name="Zhao F."/>
            <person name="Cao W."/>
        </authorList>
    </citation>
    <scope>NUCLEOTIDE SEQUENCE</scope>
    <source>
        <strain evidence="2">Rmic-2018</strain>
        <tissue evidence="2">Larvae</tissue>
    </source>
</reference>
<reference evidence="2" key="1">
    <citation type="journal article" date="2020" name="Cell">
        <title>Large-Scale Comparative Analyses of Tick Genomes Elucidate Their Genetic Diversity and Vector Capacities.</title>
        <authorList>
            <consortium name="Tick Genome and Microbiome Consortium (TIGMIC)"/>
            <person name="Jia N."/>
            <person name="Wang J."/>
            <person name="Shi W."/>
            <person name="Du L."/>
            <person name="Sun Y."/>
            <person name="Zhan W."/>
            <person name="Jiang J.F."/>
            <person name="Wang Q."/>
            <person name="Zhang B."/>
            <person name="Ji P."/>
            <person name="Bell-Sakyi L."/>
            <person name="Cui X.M."/>
            <person name="Yuan T.T."/>
            <person name="Jiang B.G."/>
            <person name="Yang W.F."/>
            <person name="Lam T.T."/>
            <person name="Chang Q.C."/>
            <person name="Ding S.J."/>
            <person name="Wang X.J."/>
            <person name="Zhu J.G."/>
            <person name="Ruan X.D."/>
            <person name="Zhao L."/>
            <person name="Wei J.T."/>
            <person name="Ye R.Z."/>
            <person name="Que T.C."/>
            <person name="Du C.H."/>
            <person name="Zhou Y.H."/>
            <person name="Cheng J.X."/>
            <person name="Dai P.F."/>
            <person name="Guo W.B."/>
            <person name="Han X.H."/>
            <person name="Huang E.J."/>
            <person name="Li L.F."/>
            <person name="Wei W."/>
            <person name="Gao Y.C."/>
            <person name="Liu J.Z."/>
            <person name="Shao H.Z."/>
            <person name="Wang X."/>
            <person name="Wang C.C."/>
            <person name="Yang T.C."/>
            <person name="Huo Q.B."/>
            <person name="Li W."/>
            <person name="Chen H.Y."/>
            <person name="Chen S.E."/>
            <person name="Zhou L.G."/>
            <person name="Ni X.B."/>
            <person name="Tian J.H."/>
            <person name="Sheng Y."/>
            <person name="Liu T."/>
            <person name="Pan Y.S."/>
            <person name="Xia L.Y."/>
            <person name="Li J."/>
            <person name="Zhao F."/>
            <person name="Cao W.C."/>
        </authorList>
    </citation>
    <scope>NUCLEOTIDE SEQUENCE</scope>
    <source>
        <strain evidence="2">Rmic-2018</strain>
    </source>
</reference>
<name>A0A9J6DIP4_RHIMP</name>
<keyword evidence="1" id="KW-1133">Transmembrane helix</keyword>